<dbReference type="Pfam" id="PF00534">
    <property type="entry name" value="Glycos_transf_1"/>
    <property type="match status" value="1"/>
</dbReference>
<dbReference type="AlphaFoldDB" id="A0A6S6U0Z4"/>
<dbReference type="GO" id="GO:0016757">
    <property type="term" value="F:glycosyltransferase activity"/>
    <property type="evidence" value="ECO:0007669"/>
    <property type="project" value="InterPro"/>
</dbReference>
<dbReference type="SUPFAM" id="SSF53756">
    <property type="entry name" value="UDP-Glycosyltransferase/glycogen phosphorylase"/>
    <property type="match status" value="1"/>
</dbReference>
<organism evidence="3">
    <name type="scientific">uncultured Thiotrichaceae bacterium</name>
    <dbReference type="NCBI Taxonomy" id="298394"/>
    <lineage>
        <taxon>Bacteria</taxon>
        <taxon>Pseudomonadati</taxon>
        <taxon>Pseudomonadota</taxon>
        <taxon>Gammaproteobacteria</taxon>
        <taxon>Thiotrichales</taxon>
        <taxon>Thiotrichaceae</taxon>
        <taxon>environmental samples</taxon>
    </lineage>
</organism>
<gene>
    <name evidence="3" type="ORF">HELGO_WM7975</name>
</gene>
<dbReference type="CDD" id="cd03811">
    <property type="entry name" value="GT4_GT28_WabH-like"/>
    <property type="match status" value="1"/>
</dbReference>
<feature type="domain" description="Glycosyltransferase subfamily 4-like N-terminal" evidence="2">
    <location>
        <begin position="13"/>
        <end position="170"/>
    </location>
</feature>
<name>A0A6S6U0Z4_9GAMM</name>
<dbReference type="InterPro" id="IPR028098">
    <property type="entry name" value="Glyco_trans_4-like_N"/>
</dbReference>
<protein>
    <submittedName>
        <fullName evidence="3">Alpha-1,4-N-acetylgalactosamine transferase PglJ</fullName>
    </submittedName>
</protein>
<dbReference type="EMBL" id="CACVAY010000127">
    <property type="protein sequence ID" value="CAA6825354.1"/>
    <property type="molecule type" value="Genomic_DNA"/>
</dbReference>
<keyword evidence="3" id="KW-0808">Transferase</keyword>
<evidence type="ECO:0000259" key="2">
    <source>
        <dbReference type="Pfam" id="PF13439"/>
    </source>
</evidence>
<feature type="domain" description="Glycosyl transferase family 1" evidence="1">
    <location>
        <begin position="190"/>
        <end position="335"/>
    </location>
</feature>
<dbReference type="PANTHER" id="PTHR12526">
    <property type="entry name" value="GLYCOSYLTRANSFERASE"/>
    <property type="match status" value="1"/>
</dbReference>
<dbReference type="Pfam" id="PF13439">
    <property type="entry name" value="Glyco_transf_4"/>
    <property type="match status" value="1"/>
</dbReference>
<sequence>MKIALFFSTSGHSGVDQTAKLLIPEFCKMGHQVDLLKVQKHGPHISPMENLNIIDLGTSHTMSAIGPVKNYLKQEKPDVLLADKDRCNRVALLAKRLSKSETPIVVSSGTIMSENLKNRSWLEGVFHRFSFNYLYPKAHAVITPSQDAATDLSAISQLTEAQITVVPLPIIADDLLIQAKEAVNHPWLEDDIPVIISVGELTDRKDQATQLRALAIILKQQACKLLVLGKGKNEATLKQLAKALDIENHIDFLGFQDNPFKYIYRANIFIHTAKFEGFGMALVEALALGKPVVAANCMGGPAEILQHGKLGELVDVGDSQALADAILRTLHSPNSTVAERIAGVAPYTVKMSTQSYLQVMQ</sequence>
<evidence type="ECO:0000259" key="1">
    <source>
        <dbReference type="Pfam" id="PF00534"/>
    </source>
</evidence>
<reference evidence="3" key="1">
    <citation type="submission" date="2020-01" db="EMBL/GenBank/DDBJ databases">
        <authorList>
            <person name="Meier V. D."/>
            <person name="Meier V D."/>
        </authorList>
    </citation>
    <scope>NUCLEOTIDE SEQUENCE</scope>
    <source>
        <strain evidence="3">HLG_WM_MAG_07</strain>
    </source>
</reference>
<proteinExistence type="predicted"/>
<accession>A0A6S6U0Z4</accession>
<dbReference type="InterPro" id="IPR001296">
    <property type="entry name" value="Glyco_trans_1"/>
</dbReference>
<dbReference type="GO" id="GO:1901135">
    <property type="term" value="P:carbohydrate derivative metabolic process"/>
    <property type="evidence" value="ECO:0007669"/>
    <property type="project" value="UniProtKB-ARBA"/>
</dbReference>
<evidence type="ECO:0000313" key="3">
    <source>
        <dbReference type="EMBL" id="CAA6825354.1"/>
    </source>
</evidence>
<dbReference type="Gene3D" id="3.40.50.2000">
    <property type="entry name" value="Glycogen Phosphorylase B"/>
    <property type="match status" value="2"/>
</dbReference>
<dbReference type="PANTHER" id="PTHR12526:SF630">
    <property type="entry name" value="GLYCOSYLTRANSFERASE"/>
    <property type="match status" value="1"/>
</dbReference>